<sequence>MAEFAVIGAGLAGISLAHQLIEAGHTCVVFEKSRGLGGRLATRRLEHWQADHGAQYFTASSAAFQAEVGRWLQRGWVKPWAVTPWRLTREQLSPSPDKRERFVGTPNMNAMVHGLAEGIPLYRQTRIDRLEADGDRWRLWDEHGEHYGRFDAVILTAPLAQSQALLPAEVIGAAELDSQNMTPTWAVAIAFAETTGIEADAVFVKDGIVGWAARDSAKPDRPQQHETWVMHFTAQWSANHLDASPELLQQQVVEVLERLTNATLPEIHQSFSHRWLYAQATTLEPIQQWHPASRIGLAGDWTQGNRIEAAWISAHRLATILLDEFA</sequence>
<dbReference type="Proteomes" id="UP000229757">
    <property type="component" value="Chromosome"/>
</dbReference>
<reference evidence="2 3" key="1">
    <citation type="journal article" date="2017" name="Environ. Microbiol.">
        <title>Genomic and physiological analyses of 'Reinekea forsetii' reveal a versatile opportunistic lifestyle during spring algae blooms.</title>
        <authorList>
            <person name="Avci B."/>
            <person name="Hahnke R.L."/>
            <person name="Chafee M."/>
            <person name="Fischer T."/>
            <person name="Gruber-Vodicka H."/>
            <person name="Tegetmeyer H.E."/>
            <person name="Harder J."/>
            <person name="Fuchs B.M."/>
            <person name="Amann R.I."/>
            <person name="Teeling H."/>
        </authorList>
    </citation>
    <scope>NUCLEOTIDE SEQUENCE [LARGE SCALE GENOMIC DNA]</scope>
    <source>
        <strain evidence="2 3">Hel1_31_D35</strain>
    </source>
</reference>
<dbReference type="RefSeq" id="WP_100258632.1">
    <property type="nucleotide sequence ID" value="NZ_CP011797.1"/>
</dbReference>
<dbReference type="OrthoDB" id="5792777at2"/>
<dbReference type="Gene3D" id="3.90.660.10">
    <property type="match status" value="1"/>
</dbReference>
<dbReference type="KEGG" id="rfo:REIFOR_03341"/>
<dbReference type="InterPro" id="IPR002937">
    <property type="entry name" value="Amino_oxidase"/>
</dbReference>
<feature type="domain" description="Amine oxidase" evidence="1">
    <location>
        <begin position="104"/>
        <end position="320"/>
    </location>
</feature>
<evidence type="ECO:0000313" key="2">
    <source>
        <dbReference type="EMBL" id="ATX78444.1"/>
    </source>
</evidence>
<dbReference type="PANTHER" id="PTHR16128">
    <property type="entry name" value="FAD/NAD(P)-BINDING OXIDOREDUCTASE FAMILY PROTEIN"/>
    <property type="match status" value="1"/>
</dbReference>
<dbReference type="InterPro" id="IPR036188">
    <property type="entry name" value="FAD/NAD-bd_sf"/>
</dbReference>
<dbReference type="PANTHER" id="PTHR16128:SF5">
    <property type="entry name" value="FAD_NAD(P)-BINDING OXIDOREDUCTASE FAMILY PROTEIN"/>
    <property type="match status" value="1"/>
</dbReference>
<dbReference type="EMBL" id="CP011797">
    <property type="protein sequence ID" value="ATX78444.1"/>
    <property type="molecule type" value="Genomic_DNA"/>
</dbReference>
<dbReference type="Pfam" id="PF01593">
    <property type="entry name" value="Amino_oxidase"/>
    <property type="match status" value="1"/>
</dbReference>
<dbReference type="AlphaFoldDB" id="A0A2K8L0J8"/>
<organism evidence="2 3">
    <name type="scientific">Reinekea forsetii</name>
    <dbReference type="NCBI Taxonomy" id="1336806"/>
    <lineage>
        <taxon>Bacteria</taxon>
        <taxon>Pseudomonadati</taxon>
        <taxon>Pseudomonadota</taxon>
        <taxon>Gammaproteobacteria</taxon>
        <taxon>Oceanospirillales</taxon>
        <taxon>Saccharospirillaceae</taxon>
        <taxon>Reinekea</taxon>
    </lineage>
</organism>
<evidence type="ECO:0000313" key="3">
    <source>
        <dbReference type="Proteomes" id="UP000229757"/>
    </source>
</evidence>
<accession>A0A2K8L0J8</accession>
<name>A0A2K8L0J8_9GAMM</name>
<proteinExistence type="predicted"/>
<dbReference type="Gene3D" id="3.50.50.60">
    <property type="entry name" value="FAD/NAD(P)-binding domain"/>
    <property type="match status" value="1"/>
</dbReference>
<gene>
    <name evidence="2" type="ORF">REIFOR_03341</name>
</gene>
<dbReference type="SUPFAM" id="SSF51905">
    <property type="entry name" value="FAD/NAD(P)-binding domain"/>
    <property type="match status" value="1"/>
</dbReference>
<dbReference type="GO" id="GO:0016491">
    <property type="term" value="F:oxidoreductase activity"/>
    <property type="evidence" value="ECO:0007669"/>
    <property type="project" value="InterPro"/>
</dbReference>
<protein>
    <submittedName>
        <fullName evidence="2">FAD dependent oxidoreductase</fullName>
    </submittedName>
</protein>
<evidence type="ECO:0000259" key="1">
    <source>
        <dbReference type="Pfam" id="PF01593"/>
    </source>
</evidence>
<keyword evidence="3" id="KW-1185">Reference proteome</keyword>
<dbReference type="Pfam" id="PF13450">
    <property type="entry name" value="NAD_binding_8"/>
    <property type="match status" value="1"/>
</dbReference>